<dbReference type="Pfam" id="PF00394">
    <property type="entry name" value="Cu-oxidase"/>
    <property type="match status" value="1"/>
</dbReference>
<keyword evidence="5" id="KW-0732">Signal</keyword>
<dbReference type="CDD" id="cd13873">
    <property type="entry name" value="CuRO_2_AAO_like_2"/>
    <property type="match status" value="1"/>
</dbReference>
<evidence type="ECO:0000256" key="4">
    <source>
        <dbReference type="ARBA" id="ARBA00023008"/>
    </source>
</evidence>
<feature type="domain" description="Plastocyanin-like" evidence="7">
    <location>
        <begin position="451"/>
        <end position="601"/>
    </location>
</feature>
<dbReference type="GO" id="GO:0005507">
    <property type="term" value="F:copper ion binding"/>
    <property type="evidence" value="ECO:0007669"/>
    <property type="project" value="InterPro"/>
</dbReference>
<dbReference type="Proteomes" id="UP001301958">
    <property type="component" value="Unassembled WGS sequence"/>
</dbReference>
<evidence type="ECO:0000256" key="3">
    <source>
        <dbReference type="ARBA" id="ARBA00023002"/>
    </source>
</evidence>
<dbReference type="InterPro" id="IPR002355">
    <property type="entry name" value="Cu_oxidase_Cu_BS"/>
</dbReference>
<keyword evidence="10" id="KW-1185">Reference proteome</keyword>
<evidence type="ECO:0000256" key="1">
    <source>
        <dbReference type="ARBA" id="ARBA00010609"/>
    </source>
</evidence>
<keyword evidence="4" id="KW-0186">Copper</keyword>
<accession>A0AAN7BLX9</accession>
<comment type="caution">
    <text evidence="9">The sequence shown here is derived from an EMBL/GenBank/DDBJ whole genome shotgun (WGS) entry which is preliminary data.</text>
</comment>
<evidence type="ECO:0000259" key="6">
    <source>
        <dbReference type="Pfam" id="PF00394"/>
    </source>
</evidence>
<evidence type="ECO:0000259" key="7">
    <source>
        <dbReference type="Pfam" id="PF07731"/>
    </source>
</evidence>
<dbReference type="SUPFAM" id="SSF49503">
    <property type="entry name" value="Cupredoxins"/>
    <property type="match status" value="3"/>
</dbReference>
<proteinExistence type="inferred from homology"/>
<dbReference type="GO" id="GO:0016491">
    <property type="term" value="F:oxidoreductase activity"/>
    <property type="evidence" value="ECO:0007669"/>
    <property type="project" value="UniProtKB-KW"/>
</dbReference>
<feature type="domain" description="Plastocyanin-like" evidence="8">
    <location>
        <begin position="40"/>
        <end position="152"/>
    </location>
</feature>
<dbReference type="InterPro" id="IPR001117">
    <property type="entry name" value="Cu-oxidase_2nd"/>
</dbReference>
<evidence type="ECO:0000259" key="8">
    <source>
        <dbReference type="Pfam" id="PF07732"/>
    </source>
</evidence>
<dbReference type="InterPro" id="IPR011707">
    <property type="entry name" value="Cu-oxidase-like_N"/>
</dbReference>
<reference evidence="9" key="1">
    <citation type="journal article" date="2023" name="Mol. Phylogenet. Evol.">
        <title>Genome-scale phylogeny and comparative genomics of the fungal order Sordariales.</title>
        <authorList>
            <person name="Hensen N."/>
            <person name="Bonometti L."/>
            <person name="Westerberg I."/>
            <person name="Brannstrom I.O."/>
            <person name="Guillou S."/>
            <person name="Cros-Aarteil S."/>
            <person name="Calhoun S."/>
            <person name="Haridas S."/>
            <person name="Kuo A."/>
            <person name="Mondo S."/>
            <person name="Pangilinan J."/>
            <person name="Riley R."/>
            <person name="LaButti K."/>
            <person name="Andreopoulos B."/>
            <person name="Lipzen A."/>
            <person name="Chen C."/>
            <person name="Yan M."/>
            <person name="Daum C."/>
            <person name="Ng V."/>
            <person name="Clum A."/>
            <person name="Steindorff A."/>
            <person name="Ohm R.A."/>
            <person name="Martin F."/>
            <person name="Silar P."/>
            <person name="Natvig D.O."/>
            <person name="Lalanne C."/>
            <person name="Gautier V."/>
            <person name="Ament-Velasquez S.L."/>
            <person name="Kruys A."/>
            <person name="Hutchinson M.I."/>
            <person name="Powell A.J."/>
            <person name="Barry K."/>
            <person name="Miller A.N."/>
            <person name="Grigoriev I.V."/>
            <person name="Debuchy R."/>
            <person name="Gladieux P."/>
            <person name="Hiltunen Thoren M."/>
            <person name="Johannesson H."/>
        </authorList>
    </citation>
    <scope>NUCLEOTIDE SEQUENCE</scope>
    <source>
        <strain evidence="9">CBS 990.96</strain>
    </source>
</reference>
<reference evidence="9" key="2">
    <citation type="submission" date="2023-05" db="EMBL/GenBank/DDBJ databases">
        <authorList>
            <consortium name="Lawrence Berkeley National Laboratory"/>
            <person name="Steindorff A."/>
            <person name="Hensen N."/>
            <person name="Bonometti L."/>
            <person name="Westerberg I."/>
            <person name="Brannstrom I.O."/>
            <person name="Guillou S."/>
            <person name="Cros-Aarteil S."/>
            <person name="Calhoun S."/>
            <person name="Haridas S."/>
            <person name="Kuo A."/>
            <person name="Mondo S."/>
            <person name="Pangilinan J."/>
            <person name="Riley R."/>
            <person name="Labutti K."/>
            <person name="Andreopoulos B."/>
            <person name="Lipzen A."/>
            <person name="Chen C."/>
            <person name="Yanf M."/>
            <person name="Daum C."/>
            <person name="Ng V."/>
            <person name="Clum A."/>
            <person name="Ohm R."/>
            <person name="Martin F."/>
            <person name="Silar P."/>
            <person name="Natvig D."/>
            <person name="Lalanne C."/>
            <person name="Gautier V."/>
            <person name="Ament-Velasquez S.L."/>
            <person name="Kruys A."/>
            <person name="Hutchinson M.I."/>
            <person name="Powell A.J."/>
            <person name="Barry K."/>
            <person name="Miller A.N."/>
            <person name="Grigoriev I.V."/>
            <person name="Debuchy R."/>
            <person name="Gladieux P."/>
            <person name="Thoren M.H."/>
            <person name="Johannesson H."/>
        </authorList>
    </citation>
    <scope>NUCLEOTIDE SEQUENCE</scope>
    <source>
        <strain evidence="9">CBS 990.96</strain>
    </source>
</reference>
<organism evidence="9 10">
    <name type="scientific">Podospora fimiseda</name>
    <dbReference type="NCBI Taxonomy" id="252190"/>
    <lineage>
        <taxon>Eukaryota</taxon>
        <taxon>Fungi</taxon>
        <taxon>Dikarya</taxon>
        <taxon>Ascomycota</taxon>
        <taxon>Pezizomycotina</taxon>
        <taxon>Sordariomycetes</taxon>
        <taxon>Sordariomycetidae</taxon>
        <taxon>Sordariales</taxon>
        <taxon>Podosporaceae</taxon>
        <taxon>Podospora</taxon>
    </lineage>
</organism>
<dbReference type="InterPro" id="IPR017762">
    <property type="entry name" value="Multicopper_oxidase_fun"/>
</dbReference>
<protein>
    <submittedName>
        <fullName evidence="9">L-ascorbate oxidase</fullName>
    </submittedName>
</protein>
<dbReference type="InterPro" id="IPR008972">
    <property type="entry name" value="Cupredoxin"/>
</dbReference>
<dbReference type="Pfam" id="PF07731">
    <property type="entry name" value="Cu-oxidase_2"/>
    <property type="match status" value="1"/>
</dbReference>
<dbReference type="PROSITE" id="PS00080">
    <property type="entry name" value="MULTICOPPER_OXIDASE2"/>
    <property type="match status" value="1"/>
</dbReference>
<comment type="similarity">
    <text evidence="1">Belongs to the multicopper oxidase family.</text>
</comment>
<dbReference type="PROSITE" id="PS00079">
    <property type="entry name" value="MULTICOPPER_OXIDASE1"/>
    <property type="match status" value="1"/>
</dbReference>
<name>A0AAN7BLX9_9PEZI</name>
<dbReference type="InterPro" id="IPR033138">
    <property type="entry name" value="Cu_oxidase_CS"/>
</dbReference>
<dbReference type="EMBL" id="MU865360">
    <property type="protein sequence ID" value="KAK4225731.1"/>
    <property type="molecule type" value="Genomic_DNA"/>
</dbReference>
<feature type="signal peptide" evidence="5">
    <location>
        <begin position="1"/>
        <end position="20"/>
    </location>
</feature>
<dbReference type="InterPro" id="IPR045087">
    <property type="entry name" value="Cu-oxidase_fam"/>
</dbReference>
<evidence type="ECO:0000313" key="10">
    <source>
        <dbReference type="Proteomes" id="UP001301958"/>
    </source>
</evidence>
<evidence type="ECO:0000256" key="5">
    <source>
        <dbReference type="SAM" id="SignalP"/>
    </source>
</evidence>
<feature type="domain" description="Plastocyanin-like" evidence="6">
    <location>
        <begin position="163"/>
        <end position="372"/>
    </location>
</feature>
<sequence>MRIITLSSLIFGSLLPAALAGQLVAHDSSFAPDIILRVTLGNVPSACESRTDIVVNGTSPGPAIHIPPGKSNWIRVYNDMTDQNLTMHWHGLTQRLAPFADGTPLASQWPIPPGYFFDYEIAAEQDDAGTYYYHSHVMMQALSATGPIIVDDCGVSPYEYDDERIFHFQDYFSKSEQDMEKGIMGVPFKWTGETHGIALNGKGVAVGKTAVPGPPGGGRGFFGGRTGVTESDPFRGFGGHVGAHDGTGSGDSSDRVRVATSTECTLPVIDVDPGKTYRFRMIGATGLSFLSIGFEGHPNLTIVQIDGSEYNVPVTTDHIQLASGQRFDILFKTKTTEELVATFGNRSTFFIQFETLGRPQAYRGYAVLRYNQNVQVPAAPAAPPVNLPANYTDWLEYTFEPLFPEKNVAPTTEEVTRRIIIDCVQKYDDKTGQVVWEFNGLPWTEFTYDSPVLVDIYQRGEEAVPNYEACINNRGWDPKTQAFGCKVGEVLEIVLQNTGSLVTNGMAESHPFHAHSKHYYDIGSGPGKYDAEANNKRLAETGHRPVLRDTTMLFAYSNQVGPGEPAGWRAWRTRVTDAGVWMIHCHILAHMMMGMQSVWVMGNAEEIQKIPLTASQGYFTYGGSVYGNVTHSPTVYHYFDGTEKCGAPDKAKGVPS</sequence>
<dbReference type="NCBIfam" id="TIGR03390">
    <property type="entry name" value="ascorbOXfungal"/>
    <property type="match status" value="1"/>
</dbReference>
<dbReference type="PANTHER" id="PTHR11709:SF394">
    <property type="entry name" value="FI03373P-RELATED"/>
    <property type="match status" value="1"/>
</dbReference>
<keyword evidence="2" id="KW-0479">Metal-binding</keyword>
<dbReference type="Pfam" id="PF07732">
    <property type="entry name" value="Cu-oxidase_3"/>
    <property type="match status" value="1"/>
</dbReference>
<gene>
    <name evidence="9" type="ORF">QBC38DRAFT_252672</name>
</gene>
<evidence type="ECO:0000313" key="9">
    <source>
        <dbReference type="EMBL" id="KAK4225731.1"/>
    </source>
</evidence>
<evidence type="ECO:0000256" key="2">
    <source>
        <dbReference type="ARBA" id="ARBA00022723"/>
    </source>
</evidence>
<dbReference type="AlphaFoldDB" id="A0AAN7BLX9"/>
<feature type="chain" id="PRO_5042983792" evidence="5">
    <location>
        <begin position="21"/>
        <end position="656"/>
    </location>
</feature>
<keyword evidence="3" id="KW-0560">Oxidoreductase</keyword>
<dbReference type="PANTHER" id="PTHR11709">
    <property type="entry name" value="MULTI-COPPER OXIDASE"/>
    <property type="match status" value="1"/>
</dbReference>
<dbReference type="InterPro" id="IPR011706">
    <property type="entry name" value="Cu-oxidase_C"/>
</dbReference>
<dbReference type="Gene3D" id="2.60.40.420">
    <property type="entry name" value="Cupredoxins - blue copper proteins"/>
    <property type="match status" value="3"/>
</dbReference>